<dbReference type="Proteomes" id="UP000178632">
    <property type="component" value="Unassembled WGS sequence"/>
</dbReference>
<protein>
    <submittedName>
        <fullName evidence="1">Uncharacterized protein</fullName>
    </submittedName>
</protein>
<name>A0A1G2ILG6_9BACT</name>
<proteinExistence type="predicted"/>
<comment type="caution">
    <text evidence="1">The sequence shown here is derived from an EMBL/GenBank/DDBJ whole genome shotgun (WGS) entry which is preliminary data.</text>
</comment>
<reference evidence="1 2" key="1">
    <citation type="journal article" date="2016" name="Nat. Commun.">
        <title>Thousands of microbial genomes shed light on interconnected biogeochemical processes in an aquifer system.</title>
        <authorList>
            <person name="Anantharaman K."/>
            <person name="Brown C.T."/>
            <person name="Hug L.A."/>
            <person name="Sharon I."/>
            <person name="Castelle C.J."/>
            <person name="Probst A.J."/>
            <person name="Thomas B.C."/>
            <person name="Singh A."/>
            <person name="Wilkins M.J."/>
            <person name="Karaoz U."/>
            <person name="Brodie E.L."/>
            <person name="Williams K.H."/>
            <person name="Hubbard S.S."/>
            <person name="Banfield J.F."/>
        </authorList>
    </citation>
    <scope>NUCLEOTIDE SEQUENCE [LARGE SCALE GENOMIC DNA]</scope>
</reference>
<dbReference type="AlphaFoldDB" id="A0A1G2ILG6"/>
<organism evidence="1 2">
    <name type="scientific">Candidatus Staskawiczbacteria bacterium RIFCSPLOWO2_12_FULL_37_15</name>
    <dbReference type="NCBI Taxonomy" id="1802218"/>
    <lineage>
        <taxon>Bacteria</taxon>
        <taxon>Candidatus Staskawicziibacteriota</taxon>
    </lineage>
</organism>
<gene>
    <name evidence="1" type="ORF">A3G45_02835</name>
</gene>
<dbReference type="EMBL" id="MHPE01000050">
    <property type="protein sequence ID" value="OGZ75351.1"/>
    <property type="molecule type" value="Genomic_DNA"/>
</dbReference>
<accession>A0A1G2ILG6</accession>
<evidence type="ECO:0000313" key="1">
    <source>
        <dbReference type="EMBL" id="OGZ75351.1"/>
    </source>
</evidence>
<evidence type="ECO:0000313" key="2">
    <source>
        <dbReference type="Proteomes" id="UP000178632"/>
    </source>
</evidence>
<sequence length="60" mass="6894">MPNPERNEPNPEKEKVLDLNILCLDSCITVDDMIAKVQAARNEGKIDTVWKNILLKLKKF</sequence>